<evidence type="ECO:0000259" key="1">
    <source>
        <dbReference type="Pfam" id="PF01726"/>
    </source>
</evidence>
<feature type="domain" description="LexA repressor DNA-binding" evidence="1">
    <location>
        <begin position="8"/>
        <end position="69"/>
    </location>
</feature>
<evidence type="ECO:0000313" key="2">
    <source>
        <dbReference type="EMBL" id="MBM9623993.1"/>
    </source>
</evidence>
<dbReference type="EMBL" id="JAFEJA010000002">
    <property type="protein sequence ID" value="MBM9623993.1"/>
    <property type="molecule type" value="Genomic_DNA"/>
</dbReference>
<reference evidence="2 3" key="1">
    <citation type="journal article" date="2016" name="Arch. Microbiol.">
        <title>Streptomyces zhihengii sp. nov., isolated from rhizospheric soil of Psammosilene tunicoides.</title>
        <authorList>
            <person name="Huang M.J."/>
            <person name="Fei J.J."/>
            <person name="Salam N."/>
            <person name="Kim C.J."/>
            <person name="Hozzein W.N."/>
            <person name="Xiao M."/>
            <person name="Huang H.Q."/>
            <person name="Li W.J."/>
        </authorList>
    </citation>
    <scope>NUCLEOTIDE SEQUENCE [LARGE SCALE GENOMIC DNA]</scope>
    <source>
        <strain evidence="2 3">YIM T102</strain>
    </source>
</reference>
<dbReference type="InterPro" id="IPR006199">
    <property type="entry name" value="LexA_DNA-bd_dom"/>
</dbReference>
<keyword evidence="3" id="KW-1185">Reference proteome</keyword>
<dbReference type="Gene3D" id="1.10.10.10">
    <property type="entry name" value="Winged helix-like DNA-binding domain superfamily/Winged helix DNA-binding domain"/>
    <property type="match status" value="1"/>
</dbReference>
<dbReference type="InterPro" id="IPR036390">
    <property type="entry name" value="WH_DNA-bd_sf"/>
</dbReference>
<protein>
    <submittedName>
        <fullName evidence="2">Helix-turn-helix domain-containing protein</fullName>
    </submittedName>
</protein>
<proteinExistence type="predicted"/>
<name>A0ABS2V2U0_9ACTN</name>
<sequence length="73" mass="7975">MSRQKVPHLTDTQVRILRHIRETIAASGDAPTVRELAASAGLRPSTVHYQLGELAAKGAVTVEPRRHRGVRLA</sequence>
<dbReference type="InterPro" id="IPR036388">
    <property type="entry name" value="WH-like_DNA-bd_sf"/>
</dbReference>
<dbReference type="Pfam" id="PF01726">
    <property type="entry name" value="LexA_DNA_bind"/>
    <property type="match status" value="1"/>
</dbReference>
<dbReference type="SUPFAM" id="SSF46785">
    <property type="entry name" value="Winged helix' DNA-binding domain"/>
    <property type="match status" value="1"/>
</dbReference>
<comment type="caution">
    <text evidence="2">The sequence shown here is derived from an EMBL/GenBank/DDBJ whole genome shotgun (WGS) entry which is preliminary data.</text>
</comment>
<dbReference type="Proteomes" id="UP000664109">
    <property type="component" value="Unassembled WGS sequence"/>
</dbReference>
<accession>A0ABS2V2U0</accession>
<gene>
    <name evidence="2" type="ORF">JE024_36020</name>
</gene>
<dbReference type="RefSeq" id="WP_205378048.1">
    <property type="nucleotide sequence ID" value="NZ_JAFEJA010000002.1"/>
</dbReference>
<organism evidence="2 3">
    <name type="scientific">Streptomyces zhihengii</name>
    <dbReference type="NCBI Taxonomy" id="1818004"/>
    <lineage>
        <taxon>Bacteria</taxon>
        <taxon>Bacillati</taxon>
        <taxon>Actinomycetota</taxon>
        <taxon>Actinomycetes</taxon>
        <taxon>Kitasatosporales</taxon>
        <taxon>Streptomycetaceae</taxon>
        <taxon>Streptomyces</taxon>
    </lineage>
</organism>
<evidence type="ECO:0000313" key="3">
    <source>
        <dbReference type="Proteomes" id="UP000664109"/>
    </source>
</evidence>